<dbReference type="RefSeq" id="WP_186773462.1">
    <property type="nucleotide sequence ID" value="NZ_JACOMF010000074.1"/>
</dbReference>
<protein>
    <submittedName>
        <fullName evidence="1">Pirin</fullName>
    </submittedName>
</protein>
<organism evidence="1 2">
    <name type="scientific">Siccirubricoccus deserti</name>
    <dbReference type="NCBI Taxonomy" id="2013562"/>
    <lineage>
        <taxon>Bacteria</taxon>
        <taxon>Pseudomonadati</taxon>
        <taxon>Pseudomonadota</taxon>
        <taxon>Alphaproteobacteria</taxon>
        <taxon>Acetobacterales</taxon>
        <taxon>Roseomonadaceae</taxon>
        <taxon>Siccirubricoccus</taxon>
    </lineage>
</organism>
<reference evidence="1" key="1">
    <citation type="submission" date="2020-08" db="EMBL/GenBank/DDBJ databases">
        <authorList>
            <person name="Hu Y."/>
            <person name="Nguyen S.V."/>
            <person name="Li F."/>
            <person name="Fanning S."/>
        </authorList>
    </citation>
    <scope>NUCLEOTIDE SEQUENCE</scope>
    <source>
        <strain evidence="1">SYSU D8009</strain>
    </source>
</reference>
<keyword evidence="2" id="KW-1185">Reference proteome</keyword>
<evidence type="ECO:0000313" key="2">
    <source>
        <dbReference type="Proteomes" id="UP000600101"/>
    </source>
</evidence>
<dbReference type="InterPro" id="IPR006881">
    <property type="entry name" value="RepA_C"/>
</dbReference>
<evidence type="ECO:0000313" key="1">
    <source>
        <dbReference type="EMBL" id="MBC4018720.1"/>
    </source>
</evidence>
<proteinExistence type="predicted"/>
<dbReference type="AlphaFoldDB" id="A0A9X0R3Y4"/>
<gene>
    <name evidence="1" type="ORF">H7965_26015</name>
</gene>
<name>A0A9X0R3Y4_9PROT</name>
<dbReference type="Proteomes" id="UP000600101">
    <property type="component" value="Unassembled WGS sequence"/>
</dbReference>
<dbReference type="EMBL" id="JACOMF010000074">
    <property type="protein sequence ID" value="MBC4018720.1"/>
    <property type="molecule type" value="Genomic_DNA"/>
</dbReference>
<comment type="caution">
    <text evidence="1">The sequence shown here is derived from an EMBL/GenBank/DDBJ whole genome shotgun (WGS) entry which is preliminary data.</text>
</comment>
<accession>A0A9X0R3Y4</accession>
<sequence length="309" mass="34515">MGDIHRLVIQHGREKAREMVPARHRHLVDVAAEVLADEAQNLGITYSGFCLTAFPHKRLADADVWEKRGHNVTLLVEPGRLKVGPGPAELFGVPYGARARMILIYLQTQAVRTRSREVRLGRSMRDWMGRMGMAVGGETVRALRDQARRISACSIKFFWTTTDEAGRASDSFERGAIVRNGLFFRENDGDQGSLFEDVVTLDEAFYRALSDHPVPLLDSAIRQLSNQSMALDIYVWLAYRLHALGQSTSITWASLHNQFGPGFRLVRQFRPHFTDALAAATAAYPDARVEVGESGVTLHPSRPPVPRIT</sequence>
<dbReference type="Pfam" id="PF04796">
    <property type="entry name" value="RepA_C"/>
    <property type="match status" value="1"/>
</dbReference>